<dbReference type="PANTHER" id="PTHR28106:SF1">
    <property type="entry name" value="MITOCHONDRIAL ATPASE COMPLEX SUBUNIT ATP10"/>
    <property type="match status" value="1"/>
</dbReference>
<organism evidence="2 3">
    <name type="scientific">Aspergillus flavus</name>
    <dbReference type="NCBI Taxonomy" id="5059"/>
    <lineage>
        <taxon>Eukaryota</taxon>
        <taxon>Fungi</taxon>
        <taxon>Dikarya</taxon>
        <taxon>Ascomycota</taxon>
        <taxon>Pezizomycotina</taxon>
        <taxon>Eurotiomycetes</taxon>
        <taxon>Eurotiomycetidae</taxon>
        <taxon>Eurotiales</taxon>
        <taxon>Aspergillaceae</taxon>
        <taxon>Aspergillus</taxon>
        <taxon>Aspergillus subgen. Circumdati</taxon>
    </lineage>
</organism>
<dbReference type="InterPro" id="IPR007849">
    <property type="entry name" value="ATP10"/>
</dbReference>
<name>A0AB74CII8_ASPFL</name>
<feature type="region of interest" description="Disordered" evidence="1">
    <location>
        <begin position="362"/>
        <end position="387"/>
    </location>
</feature>
<dbReference type="Proteomes" id="UP000275480">
    <property type="component" value="Unassembled WGS sequence"/>
</dbReference>
<sequence length="387" mass="43994">MPPSHGIVGFQFNFPKVRMWKRSMLLSSFTEATLLQGGRCLSCQFRNAAAISTIRLKPALRYYASSSNNDKAAKTAVPNPTANNKVQFKQNPSPLSGPSAAPQPGDDDFVPPTLDRPIGSVIPPQEGQNTGIDSRTLRQRRDDFVNYDRHLERRKELTRQVAKPYFREWSNLRHHEGKTFYSGPRLFKRDKALYFPNMHGTTLASPKEPQDTTTQLRGRISVVTLFSSVWAETQVATFTGPEQNPGLHEALKSGGDMVQKVDINLEENALKAWLVRRFMWRMRNKLPEQQHRRYFLVRKGVTEGVKESIGMMNSKVGYVYLLDENCRIRWAGSGPAEEHELEALNNGIRKLIQEKKVSMESELPASEWGRKSQNESAAQKPRVVMRP</sequence>
<feature type="compositionally biased region" description="Polar residues" evidence="1">
    <location>
        <begin position="78"/>
        <end position="96"/>
    </location>
</feature>
<reference evidence="2 3" key="1">
    <citation type="submission" date="2018-07" db="EMBL/GenBank/DDBJ databases">
        <title>Identification of spontaneous genetic mutation associated with occurrence of a yellow conidial color mutant of Aspergillus flavus.</title>
        <authorList>
            <person name="Chang P.-K."/>
            <person name="Mack B.M."/>
            <person name="Scharfenstein L."/>
            <person name="Gilbert M.K."/>
        </authorList>
    </citation>
    <scope>NUCLEOTIDE SEQUENCE [LARGE SCALE GENOMIC DNA]</scope>
    <source>
        <strain evidence="2 3">CA14</strain>
    </source>
</reference>
<dbReference type="Pfam" id="PF05176">
    <property type="entry name" value="ATP-synt_10"/>
    <property type="match status" value="1"/>
</dbReference>
<accession>A0AB74CII8</accession>
<comment type="caution">
    <text evidence="2">The sequence shown here is derived from an EMBL/GenBank/DDBJ whole genome shotgun (WGS) entry which is preliminary data.</text>
</comment>
<evidence type="ECO:0000313" key="2">
    <source>
        <dbReference type="EMBL" id="RMZ45272.1"/>
    </source>
</evidence>
<dbReference type="EMBL" id="QQZZ01000052">
    <property type="protein sequence ID" value="RMZ45272.1"/>
    <property type="molecule type" value="Genomic_DNA"/>
</dbReference>
<evidence type="ECO:0000256" key="1">
    <source>
        <dbReference type="SAM" id="MobiDB-lite"/>
    </source>
</evidence>
<feature type="region of interest" description="Disordered" evidence="1">
    <location>
        <begin position="68"/>
        <end position="138"/>
    </location>
</feature>
<dbReference type="PANTHER" id="PTHR28106">
    <property type="entry name" value="MITOCHONDRIAL ATPASE COMPLEX SUBUNIT ATP10"/>
    <property type="match status" value="1"/>
</dbReference>
<dbReference type="AlphaFoldDB" id="A0AB74CII8"/>
<evidence type="ECO:0000313" key="3">
    <source>
        <dbReference type="Proteomes" id="UP000275480"/>
    </source>
</evidence>
<dbReference type="GO" id="GO:0033615">
    <property type="term" value="P:mitochondrial proton-transporting ATP synthase complex assembly"/>
    <property type="evidence" value="ECO:0007669"/>
    <property type="project" value="TreeGrafter"/>
</dbReference>
<gene>
    <name evidence="2" type="ORF">CA14_006887</name>
</gene>
<dbReference type="GO" id="GO:0005743">
    <property type="term" value="C:mitochondrial inner membrane"/>
    <property type="evidence" value="ECO:0007669"/>
    <property type="project" value="TreeGrafter"/>
</dbReference>
<protein>
    <submittedName>
        <fullName evidence="2">F1F0 ATP synthase assembly protein Atp10</fullName>
    </submittedName>
</protein>
<proteinExistence type="predicted"/>